<evidence type="ECO:0000313" key="1">
    <source>
        <dbReference type="EMBL" id="KAG0569212.1"/>
    </source>
</evidence>
<dbReference type="SUPFAM" id="SSF81901">
    <property type="entry name" value="HCP-like"/>
    <property type="match status" value="1"/>
</dbReference>
<sequence length="116" mass="12714">MAEILRKFEIDQAAMKKGEKKPSSSNDAYLKPSPLRDVVARCEKNWHEQTLRSAKCGNVAMQTLIGQMLCSGYGAAVNVKEGITWLQKAAKKDQEAFNMLTTLSRTGINTGPPTGL</sequence>
<name>A0A8T0HIC0_CERPU</name>
<gene>
    <name evidence="1" type="ORF">KC19_6G073600</name>
</gene>
<dbReference type="Gene3D" id="1.25.40.10">
    <property type="entry name" value="Tetratricopeptide repeat domain"/>
    <property type="match status" value="1"/>
</dbReference>
<keyword evidence="2" id="KW-1185">Reference proteome</keyword>
<organism evidence="1 2">
    <name type="scientific">Ceratodon purpureus</name>
    <name type="common">Fire moss</name>
    <name type="synonym">Dicranum purpureum</name>
    <dbReference type="NCBI Taxonomy" id="3225"/>
    <lineage>
        <taxon>Eukaryota</taxon>
        <taxon>Viridiplantae</taxon>
        <taxon>Streptophyta</taxon>
        <taxon>Embryophyta</taxon>
        <taxon>Bryophyta</taxon>
        <taxon>Bryophytina</taxon>
        <taxon>Bryopsida</taxon>
        <taxon>Dicranidae</taxon>
        <taxon>Pseudoditrichales</taxon>
        <taxon>Ditrichaceae</taxon>
        <taxon>Ceratodon</taxon>
    </lineage>
</organism>
<dbReference type="PANTHER" id="PTHR36792:SF5">
    <property type="entry name" value="SEL1 REPEAT PROTEIN"/>
    <property type="match status" value="1"/>
</dbReference>
<dbReference type="InterPro" id="IPR011990">
    <property type="entry name" value="TPR-like_helical_dom_sf"/>
</dbReference>
<proteinExistence type="predicted"/>
<comment type="caution">
    <text evidence="1">The sequence shown here is derived from an EMBL/GenBank/DDBJ whole genome shotgun (WGS) entry which is preliminary data.</text>
</comment>
<evidence type="ECO:0000313" key="2">
    <source>
        <dbReference type="Proteomes" id="UP000822688"/>
    </source>
</evidence>
<dbReference type="EMBL" id="CM026427">
    <property type="protein sequence ID" value="KAG0569212.1"/>
    <property type="molecule type" value="Genomic_DNA"/>
</dbReference>
<reference evidence="1 2" key="1">
    <citation type="submission" date="2020-06" db="EMBL/GenBank/DDBJ databases">
        <title>WGS assembly of Ceratodon purpureus strain R40.</title>
        <authorList>
            <person name="Carey S.B."/>
            <person name="Jenkins J."/>
            <person name="Shu S."/>
            <person name="Lovell J.T."/>
            <person name="Sreedasyam A."/>
            <person name="Maumus F."/>
            <person name="Tiley G.P."/>
            <person name="Fernandez-Pozo N."/>
            <person name="Barry K."/>
            <person name="Chen C."/>
            <person name="Wang M."/>
            <person name="Lipzen A."/>
            <person name="Daum C."/>
            <person name="Saski C.A."/>
            <person name="Payton A.C."/>
            <person name="Mcbreen J.C."/>
            <person name="Conrad R.E."/>
            <person name="Kollar L.M."/>
            <person name="Olsson S."/>
            <person name="Huttunen S."/>
            <person name="Landis J.B."/>
            <person name="Wickett N.J."/>
            <person name="Johnson M.G."/>
            <person name="Rensing S.A."/>
            <person name="Grimwood J."/>
            <person name="Schmutz J."/>
            <person name="Mcdaniel S.F."/>
        </authorList>
    </citation>
    <scope>NUCLEOTIDE SEQUENCE [LARGE SCALE GENOMIC DNA]</scope>
    <source>
        <strain evidence="1 2">R40</strain>
    </source>
</reference>
<accession>A0A8T0HIC0</accession>
<protein>
    <recommendedName>
        <fullName evidence="3">Sel1 repeat family protein</fullName>
    </recommendedName>
</protein>
<dbReference type="Proteomes" id="UP000822688">
    <property type="component" value="Chromosome 6"/>
</dbReference>
<dbReference type="AlphaFoldDB" id="A0A8T0HIC0"/>
<dbReference type="PANTHER" id="PTHR36792">
    <property type="entry name" value="EXPRESSED PROTEIN"/>
    <property type="match status" value="1"/>
</dbReference>
<dbReference type="EMBL" id="CM026427">
    <property type="protein sequence ID" value="KAG0569211.1"/>
    <property type="molecule type" value="Genomic_DNA"/>
</dbReference>
<evidence type="ECO:0008006" key="3">
    <source>
        <dbReference type="Google" id="ProtNLM"/>
    </source>
</evidence>